<proteinExistence type="predicted"/>
<feature type="domain" description="DUF4268" evidence="1">
    <location>
        <begin position="223"/>
        <end position="357"/>
    </location>
</feature>
<dbReference type="Proteomes" id="UP000502706">
    <property type="component" value="Chromosome"/>
</dbReference>
<dbReference type="Pfam" id="PF14088">
    <property type="entry name" value="DUF4268"/>
    <property type="match status" value="1"/>
</dbReference>
<dbReference type="KEGG" id="rmar:GBA65_05340"/>
<name>A0A6G8PV16_9ACTN</name>
<keyword evidence="3" id="KW-1185">Reference proteome</keyword>
<organism evidence="2 3">
    <name type="scientific">Rubrobacter marinus</name>
    <dbReference type="NCBI Taxonomy" id="2653852"/>
    <lineage>
        <taxon>Bacteria</taxon>
        <taxon>Bacillati</taxon>
        <taxon>Actinomycetota</taxon>
        <taxon>Rubrobacteria</taxon>
        <taxon>Rubrobacterales</taxon>
        <taxon>Rubrobacteraceae</taxon>
        <taxon>Rubrobacter</taxon>
    </lineage>
</organism>
<reference evidence="2 3" key="1">
    <citation type="submission" date="2019-10" db="EMBL/GenBank/DDBJ databases">
        <title>Rubrobacter sp nov SCSIO 52915 isolated from a deep-sea sediment in the South China Sea.</title>
        <authorList>
            <person name="Chen R.W."/>
        </authorList>
    </citation>
    <scope>NUCLEOTIDE SEQUENCE [LARGE SCALE GENOMIC DNA]</scope>
    <source>
        <strain evidence="2 3">SCSIO 52915</strain>
    </source>
</reference>
<accession>A0A6G8PV16</accession>
<evidence type="ECO:0000313" key="2">
    <source>
        <dbReference type="EMBL" id="QIN78035.1"/>
    </source>
</evidence>
<evidence type="ECO:0000313" key="3">
    <source>
        <dbReference type="Proteomes" id="UP000502706"/>
    </source>
</evidence>
<dbReference type="RefSeq" id="WP_166395713.1">
    <property type="nucleotide sequence ID" value="NZ_CP045121.1"/>
</dbReference>
<dbReference type="AlphaFoldDB" id="A0A6G8PV16"/>
<protein>
    <submittedName>
        <fullName evidence="2">DUF4268 domain-containing protein</fullName>
    </submittedName>
</protein>
<evidence type="ECO:0000259" key="1">
    <source>
        <dbReference type="Pfam" id="PF14088"/>
    </source>
</evidence>
<dbReference type="InterPro" id="IPR025364">
    <property type="entry name" value="DUF4268"/>
</dbReference>
<dbReference type="EMBL" id="CP045121">
    <property type="protein sequence ID" value="QIN78035.1"/>
    <property type="molecule type" value="Genomic_DNA"/>
</dbReference>
<sequence>MIGRLKKVPVGEMYGSGGSNFTAWLQENLDVLNDAAGISLSGVQDEGTASPAGIVARDPSGGAVVIENEPGESGDVGLGKLLTSLASVRATTGVWIVSDARPEHLAAVSWMNEMSRAALYLLKVEAFRIDDSPPAPMMTLISGPAPEAVPVGTPGAPSAPTPLVGEPDAPVATPAGGHATDVAFGEAPPAVSAAEAEEASAAGGVATQAPPVARDTTGLVLYQFWTELLEKATERTRLHAEVEPTRERSVGAGAGVAGLSYNYFVGEHDAGVELFIHRGEERRSENDLVFNALQATEDAISYNFGAPLDWQRAADSSARRVRYPIHDAGYADDEAWPELQDQMIDAMIRLEKAMRPHVSRLQL</sequence>
<gene>
    <name evidence="2" type="ORF">GBA65_05340</name>
</gene>